<evidence type="ECO:0000313" key="1">
    <source>
        <dbReference type="EMBL" id="KAG0443329.1"/>
    </source>
</evidence>
<comment type="caution">
    <text evidence="1">The sequence shown here is derived from an EMBL/GenBank/DDBJ whole genome shotgun (WGS) entry which is preliminary data.</text>
</comment>
<organism evidence="1 2">
    <name type="scientific">Ixodes persulcatus</name>
    <name type="common">Taiga tick</name>
    <dbReference type="NCBI Taxonomy" id="34615"/>
    <lineage>
        <taxon>Eukaryota</taxon>
        <taxon>Metazoa</taxon>
        <taxon>Ecdysozoa</taxon>
        <taxon>Arthropoda</taxon>
        <taxon>Chelicerata</taxon>
        <taxon>Arachnida</taxon>
        <taxon>Acari</taxon>
        <taxon>Parasitiformes</taxon>
        <taxon>Ixodida</taxon>
        <taxon>Ixodoidea</taxon>
        <taxon>Ixodidae</taxon>
        <taxon>Ixodinae</taxon>
        <taxon>Ixodes</taxon>
    </lineage>
</organism>
<gene>
    <name evidence="1" type="ORF">HPB47_015040</name>
</gene>
<sequence>MPRRAALNVTPIEIGVGSRGPSTDPSYAARCKNYDDGYGAQTNGDQDRYEGPPERYVASHGPGGTHSSSSGGSTPRTRQRAAADQGETGEGPDPKSLDLMARVANLCDTYTGYDDRKSVADFLAELAAYKLATGASDEYVLARRSPGTPRAEPAGEVLAAPTSTSTWTREGGGGASGTEYVRLRRRAVPDFQQPLRLEQEARALAVATTQPRVNMAWQVKIWNASTPTPWANEYRWQAQQAFRQQSRLGSMDRQVTCLGFRLLYKRLYKPPCEE</sequence>
<keyword evidence="2" id="KW-1185">Reference proteome</keyword>
<evidence type="ECO:0000313" key="2">
    <source>
        <dbReference type="Proteomes" id="UP000805193"/>
    </source>
</evidence>
<reference evidence="1 2" key="1">
    <citation type="journal article" date="2020" name="Cell">
        <title>Large-Scale Comparative Analyses of Tick Genomes Elucidate Their Genetic Diversity and Vector Capacities.</title>
        <authorList>
            <consortium name="Tick Genome and Microbiome Consortium (TIGMIC)"/>
            <person name="Jia N."/>
            <person name="Wang J."/>
            <person name="Shi W."/>
            <person name="Du L."/>
            <person name="Sun Y."/>
            <person name="Zhan W."/>
            <person name="Jiang J.F."/>
            <person name="Wang Q."/>
            <person name="Zhang B."/>
            <person name="Ji P."/>
            <person name="Bell-Sakyi L."/>
            <person name="Cui X.M."/>
            <person name="Yuan T.T."/>
            <person name="Jiang B.G."/>
            <person name="Yang W.F."/>
            <person name="Lam T.T."/>
            <person name="Chang Q.C."/>
            <person name="Ding S.J."/>
            <person name="Wang X.J."/>
            <person name="Zhu J.G."/>
            <person name="Ruan X.D."/>
            <person name="Zhao L."/>
            <person name="Wei J.T."/>
            <person name="Ye R.Z."/>
            <person name="Que T.C."/>
            <person name="Du C.H."/>
            <person name="Zhou Y.H."/>
            <person name="Cheng J.X."/>
            <person name="Dai P.F."/>
            <person name="Guo W.B."/>
            <person name="Han X.H."/>
            <person name="Huang E.J."/>
            <person name="Li L.F."/>
            <person name="Wei W."/>
            <person name="Gao Y.C."/>
            <person name="Liu J.Z."/>
            <person name="Shao H.Z."/>
            <person name="Wang X."/>
            <person name="Wang C.C."/>
            <person name="Yang T.C."/>
            <person name="Huo Q.B."/>
            <person name="Li W."/>
            <person name="Chen H.Y."/>
            <person name="Chen S.E."/>
            <person name="Zhou L.G."/>
            <person name="Ni X.B."/>
            <person name="Tian J.H."/>
            <person name="Sheng Y."/>
            <person name="Liu T."/>
            <person name="Pan Y.S."/>
            <person name="Xia L.Y."/>
            <person name="Li J."/>
            <person name="Zhao F."/>
            <person name="Cao W.C."/>
        </authorList>
    </citation>
    <scope>NUCLEOTIDE SEQUENCE [LARGE SCALE GENOMIC DNA]</scope>
    <source>
        <strain evidence="1">Iper-2018</strain>
    </source>
</reference>
<dbReference type="EMBL" id="JABSTQ010003574">
    <property type="protein sequence ID" value="KAG0443329.1"/>
    <property type="molecule type" value="Genomic_DNA"/>
</dbReference>
<proteinExistence type="predicted"/>
<protein>
    <submittedName>
        <fullName evidence="1">Uncharacterized protein</fullName>
    </submittedName>
</protein>
<accession>A0AC60QWE5</accession>
<name>A0AC60QWE5_IXOPE</name>
<dbReference type="Proteomes" id="UP000805193">
    <property type="component" value="Unassembled WGS sequence"/>
</dbReference>